<feature type="transmembrane region" description="Helical" evidence="2">
    <location>
        <begin position="65"/>
        <end position="89"/>
    </location>
</feature>
<dbReference type="InterPro" id="IPR038434">
    <property type="entry name" value="YARHG_sf"/>
</dbReference>
<dbReference type="EMBL" id="FOZC01000003">
    <property type="protein sequence ID" value="SFR69678.1"/>
    <property type="molecule type" value="Genomic_DNA"/>
</dbReference>
<dbReference type="Pfam" id="PF13240">
    <property type="entry name" value="Zn_Ribbon_1"/>
    <property type="match status" value="1"/>
</dbReference>
<accession>A0A1I6ISG8</accession>
<sequence length="318" mass="36695">MFCKECGKALKDGSLFCPFCGTSTGLETENKSFDPLNTLETKQMGDWLGNHETDKKKANFGARTIKITIFILVLLLLLIWAILATIMSLKDKYEVNLKAYTMVLIESNDKANDKEFIEELERFLEKPAPLFLSDTDKMILDELRKVVANYKAQGKEKNNNYTNRNDHTVDQSIEAVIGENDNYEERTNKTIEMKTPEKNKKSTTVKAKPNDREDRKSNGAYEGSRISVEPTEYYIFPESSKRLLTEADLTGLSNDELRKGRNEIAARYGRRFKDKELQAYFDSQSWYEGIIDPDKFDIDITLNKIEKKNMEFIKAHEK</sequence>
<feature type="compositionally biased region" description="Basic and acidic residues" evidence="1">
    <location>
        <begin position="208"/>
        <end position="217"/>
    </location>
</feature>
<evidence type="ECO:0000313" key="5">
    <source>
        <dbReference type="Proteomes" id="UP000214760"/>
    </source>
</evidence>
<dbReference type="Proteomes" id="UP000214760">
    <property type="component" value="Unassembled WGS sequence"/>
</dbReference>
<keyword evidence="2" id="KW-0472">Membrane</keyword>
<evidence type="ECO:0000256" key="1">
    <source>
        <dbReference type="SAM" id="MobiDB-lite"/>
    </source>
</evidence>
<dbReference type="InterPro" id="IPR025582">
    <property type="entry name" value="YARHG_dom"/>
</dbReference>
<name>A0A1I6ISG8_9FIRM</name>
<feature type="domain" description="YARHG" evidence="3">
    <location>
        <begin position="232"/>
        <end position="318"/>
    </location>
</feature>
<feature type="region of interest" description="Disordered" evidence="1">
    <location>
        <begin position="180"/>
        <end position="223"/>
    </location>
</feature>
<keyword evidence="2" id="KW-0812">Transmembrane</keyword>
<evidence type="ECO:0000313" key="4">
    <source>
        <dbReference type="EMBL" id="SFR69678.1"/>
    </source>
</evidence>
<proteinExistence type="predicted"/>
<gene>
    <name evidence="4" type="ORF">SAMN02910262_00751</name>
</gene>
<keyword evidence="2" id="KW-1133">Transmembrane helix</keyword>
<evidence type="ECO:0000259" key="3">
    <source>
        <dbReference type="SMART" id="SM01324"/>
    </source>
</evidence>
<dbReference type="RefSeq" id="WP_031471776.1">
    <property type="nucleotide sequence ID" value="NZ_FOZC01000003.1"/>
</dbReference>
<feature type="compositionally biased region" description="Basic and acidic residues" evidence="1">
    <location>
        <begin position="183"/>
        <end position="200"/>
    </location>
</feature>
<dbReference type="Gene3D" id="1.20.58.1690">
    <property type="match status" value="1"/>
</dbReference>
<dbReference type="Pfam" id="PF13308">
    <property type="entry name" value="YARHG"/>
    <property type="match status" value="1"/>
</dbReference>
<evidence type="ECO:0000256" key="2">
    <source>
        <dbReference type="SAM" id="Phobius"/>
    </source>
</evidence>
<dbReference type="SMART" id="SM01324">
    <property type="entry name" value="YARHG"/>
    <property type="match status" value="1"/>
</dbReference>
<dbReference type="InterPro" id="IPR026870">
    <property type="entry name" value="Zinc_ribbon_dom"/>
</dbReference>
<organism evidence="4 5">
    <name type="scientific">[Clostridium] aminophilum</name>
    <dbReference type="NCBI Taxonomy" id="1526"/>
    <lineage>
        <taxon>Bacteria</taxon>
        <taxon>Bacillati</taxon>
        <taxon>Bacillota</taxon>
        <taxon>Clostridia</taxon>
        <taxon>Lachnospirales</taxon>
        <taxon>Lachnospiraceae</taxon>
    </lineage>
</organism>
<reference evidence="4 5" key="1">
    <citation type="submission" date="2016-10" db="EMBL/GenBank/DDBJ databases">
        <authorList>
            <person name="de Groot N.N."/>
        </authorList>
    </citation>
    <scope>NUCLEOTIDE SEQUENCE [LARGE SCALE GENOMIC DNA]</scope>
    <source>
        <strain evidence="4 5">F</strain>
    </source>
</reference>
<dbReference type="AlphaFoldDB" id="A0A1I6ISG8"/>
<protein>
    <submittedName>
        <fullName evidence="4">Zinc-ribbon domain-containing protein</fullName>
    </submittedName>
</protein>